<evidence type="ECO:0000256" key="3">
    <source>
        <dbReference type="ARBA" id="ARBA00022452"/>
    </source>
</evidence>
<keyword evidence="4" id="KW-0410">Iron transport</keyword>
<evidence type="ECO:0000259" key="14">
    <source>
        <dbReference type="Pfam" id="PF00593"/>
    </source>
</evidence>
<evidence type="ECO:0008006" key="18">
    <source>
        <dbReference type="Google" id="ProtNLM"/>
    </source>
</evidence>
<comment type="similarity">
    <text evidence="11 12">Belongs to the TonB-dependent receptor family.</text>
</comment>
<keyword evidence="5 11" id="KW-0812">Transmembrane</keyword>
<keyword evidence="8 12" id="KW-0798">TonB box</keyword>
<dbReference type="OrthoDB" id="7313036at2"/>
<dbReference type="RefSeq" id="WP_035548002.1">
    <property type="nucleotide sequence ID" value="NZ_AWFH01000001.1"/>
</dbReference>
<evidence type="ECO:0000256" key="9">
    <source>
        <dbReference type="ARBA" id="ARBA00023136"/>
    </source>
</evidence>
<keyword evidence="2 11" id="KW-0813">Transport</keyword>
<evidence type="ECO:0000313" key="17">
    <source>
        <dbReference type="Proteomes" id="UP000024547"/>
    </source>
</evidence>
<feature type="chain" id="PRO_5001571855" description="TonB-dependent receptor" evidence="13">
    <location>
        <begin position="24"/>
        <end position="784"/>
    </location>
</feature>
<evidence type="ECO:0000256" key="4">
    <source>
        <dbReference type="ARBA" id="ARBA00022496"/>
    </source>
</evidence>
<evidence type="ECO:0000256" key="8">
    <source>
        <dbReference type="ARBA" id="ARBA00023077"/>
    </source>
</evidence>
<evidence type="ECO:0000313" key="16">
    <source>
        <dbReference type="EMBL" id="KCZ65413.1"/>
    </source>
</evidence>
<name>A0A059ECR4_9PROT</name>
<comment type="caution">
    <text evidence="16">The sequence shown here is derived from an EMBL/GenBank/DDBJ whole genome shotgun (WGS) entry which is preliminary data.</text>
</comment>
<feature type="signal peptide" evidence="13">
    <location>
        <begin position="1"/>
        <end position="23"/>
    </location>
</feature>
<evidence type="ECO:0000256" key="6">
    <source>
        <dbReference type="ARBA" id="ARBA00023004"/>
    </source>
</evidence>
<keyword evidence="10 11" id="KW-0998">Cell outer membrane</keyword>
<keyword evidence="9 11" id="KW-0472">Membrane</keyword>
<gene>
    <name evidence="16" type="ORF">HY36_03215</name>
</gene>
<dbReference type="PROSITE" id="PS52016">
    <property type="entry name" value="TONB_DEPENDENT_REC_3"/>
    <property type="match status" value="1"/>
</dbReference>
<dbReference type="Pfam" id="PF07715">
    <property type="entry name" value="Plug"/>
    <property type="match status" value="1"/>
</dbReference>
<dbReference type="EMBL" id="AWFH01000001">
    <property type="protein sequence ID" value="KCZ65413.1"/>
    <property type="molecule type" value="Genomic_DNA"/>
</dbReference>
<dbReference type="InterPro" id="IPR039426">
    <property type="entry name" value="TonB-dep_rcpt-like"/>
</dbReference>
<evidence type="ECO:0000256" key="13">
    <source>
        <dbReference type="SAM" id="SignalP"/>
    </source>
</evidence>
<dbReference type="PANTHER" id="PTHR32552:SF81">
    <property type="entry name" value="TONB-DEPENDENT OUTER MEMBRANE RECEPTOR"/>
    <property type="match status" value="1"/>
</dbReference>
<organism evidence="16 17">
    <name type="scientific">Hyphomonas atlantica</name>
    <dbReference type="NCBI Taxonomy" id="1280948"/>
    <lineage>
        <taxon>Bacteria</taxon>
        <taxon>Pseudomonadati</taxon>
        <taxon>Pseudomonadota</taxon>
        <taxon>Alphaproteobacteria</taxon>
        <taxon>Hyphomonadales</taxon>
        <taxon>Hyphomonadaceae</taxon>
        <taxon>Hyphomonas</taxon>
    </lineage>
</organism>
<sequence length="784" mass="84392">MHLKHSLFATASAVLLIATNAQAQDAQTAPETEADRQSAIDRVLGTVTVTATKKKDVENVQDVPVAVTAFNSDTLDALNVTTLESLSYSSPNVSLDDVGTSRGTANFAIRGLGVNSSIPSIDPAVGVFIDGVYIGVNTGVVVDLFDVDSIEILRGPQGLLFGRNTTGGAVVLNSGNPTDEFTFKVGAKVDGPVDEDRGGASATVQGYVSGPLIEGLLNGKIGASYTSDAGYFENQFNGDNHGELQIATYRGALEFTPTERLSVLGKLEYTDSRGDGPSGQNRSYFDRETFDFSINEPGLAEAETIFGSIRTDYDVDFGNGRITNIFGYRDLDSGTVGDIDATPFTLFHSGSEFTQELFSNELRYAGTFGKADVTTGLYYFEQEIAYTETRNLPTTRPATLPASIPWGFYGGGRQDHTVWGAFANVDYSFTDKLVATFGLRYSNEEKDADVIYIRPRNECSVVSGTCSPDGTNALISLITGGAAQEPNGFSDGNEWSNWTPKLGLQYFWTDNLQTYAHYTKGFRSGGYNFRITDIPIFYQFVAETGEFGFDEEEVDAFEVGFKTSSEDGRVQVNGALFHTAIQNMQREVNTAGASGVVQNIINTADASITGVEVDGRVAIGESWLATFNVGMIDASYDDVFFDLDADGVVGSSDLALDLPRVPQATWGVGLIKDVDLGDGGALVGQVNYQFRDRIAYTDSNFGWIQSANMLDANLTWETPVDGLAASIYGKNLLDEVQAGNDTQLPFPGPLSTGNNYPYMGLPAGGTFSPLKKGRLVGLELTYEY</sequence>
<keyword evidence="7" id="KW-0406">Ion transport</keyword>
<dbReference type="Gene3D" id="2.40.170.20">
    <property type="entry name" value="TonB-dependent receptor, beta-barrel domain"/>
    <property type="match status" value="1"/>
</dbReference>
<dbReference type="InterPro" id="IPR000531">
    <property type="entry name" value="Beta-barrel_TonB"/>
</dbReference>
<keyword evidence="13" id="KW-0732">Signal</keyword>
<evidence type="ECO:0000256" key="1">
    <source>
        <dbReference type="ARBA" id="ARBA00004571"/>
    </source>
</evidence>
<dbReference type="eggNOG" id="COG4773">
    <property type="taxonomic scope" value="Bacteria"/>
</dbReference>
<protein>
    <recommendedName>
        <fullName evidence="18">TonB-dependent receptor</fullName>
    </recommendedName>
</protein>
<dbReference type="Proteomes" id="UP000024547">
    <property type="component" value="Unassembled WGS sequence"/>
</dbReference>
<dbReference type="SUPFAM" id="SSF56935">
    <property type="entry name" value="Porins"/>
    <property type="match status" value="1"/>
</dbReference>
<evidence type="ECO:0000256" key="2">
    <source>
        <dbReference type="ARBA" id="ARBA00022448"/>
    </source>
</evidence>
<reference evidence="16 17" key="1">
    <citation type="journal article" date="2014" name="Antonie Van Leeuwenhoek">
        <title>Hyphomonas beringensis sp. nov. and Hyphomonas chukchiensis sp. nov., isolated from surface seawater of the Bering Sea and Chukchi Sea.</title>
        <authorList>
            <person name="Li C."/>
            <person name="Lai Q."/>
            <person name="Li G."/>
            <person name="Dong C."/>
            <person name="Wang J."/>
            <person name="Liao Y."/>
            <person name="Shao Z."/>
        </authorList>
    </citation>
    <scope>NUCLEOTIDE SEQUENCE [LARGE SCALE GENOMIC DNA]</scope>
    <source>
        <strain evidence="16 17">22II1-22F38</strain>
    </source>
</reference>
<dbReference type="Pfam" id="PF00593">
    <property type="entry name" value="TonB_dep_Rec_b-barrel"/>
    <property type="match status" value="1"/>
</dbReference>
<evidence type="ECO:0000256" key="7">
    <source>
        <dbReference type="ARBA" id="ARBA00023065"/>
    </source>
</evidence>
<keyword evidence="3 11" id="KW-1134">Transmembrane beta strand</keyword>
<comment type="subcellular location">
    <subcellularLocation>
        <location evidence="1 11">Cell outer membrane</location>
        <topology evidence="1 11">Multi-pass membrane protein</topology>
    </subcellularLocation>
</comment>
<evidence type="ECO:0000259" key="15">
    <source>
        <dbReference type="Pfam" id="PF07715"/>
    </source>
</evidence>
<feature type="domain" description="TonB-dependent receptor plug" evidence="15">
    <location>
        <begin position="60"/>
        <end position="169"/>
    </location>
</feature>
<feature type="domain" description="TonB-dependent receptor-like beta-barrel" evidence="14">
    <location>
        <begin position="267"/>
        <end position="732"/>
    </location>
</feature>
<evidence type="ECO:0000256" key="5">
    <source>
        <dbReference type="ARBA" id="ARBA00022692"/>
    </source>
</evidence>
<dbReference type="AlphaFoldDB" id="A0A059ECR4"/>
<dbReference type="InterPro" id="IPR012910">
    <property type="entry name" value="Plug_dom"/>
</dbReference>
<evidence type="ECO:0000256" key="12">
    <source>
        <dbReference type="RuleBase" id="RU003357"/>
    </source>
</evidence>
<dbReference type="GO" id="GO:0006826">
    <property type="term" value="P:iron ion transport"/>
    <property type="evidence" value="ECO:0007669"/>
    <property type="project" value="UniProtKB-KW"/>
</dbReference>
<keyword evidence="6" id="KW-0408">Iron</keyword>
<accession>A0A059ECR4</accession>
<dbReference type="PATRIC" id="fig|1280948.3.peg.638"/>
<evidence type="ECO:0000256" key="11">
    <source>
        <dbReference type="PROSITE-ProRule" id="PRU01360"/>
    </source>
</evidence>
<dbReference type="InterPro" id="IPR036942">
    <property type="entry name" value="Beta-barrel_TonB_sf"/>
</dbReference>
<dbReference type="STRING" id="1280948.HY36_03215"/>
<keyword evidence="17" id="KW-1185">Reference proteome</keyword>
<dbReference type="GO" id="GO:0009279">
    <property type="term" value="C:cell outer membrane"/>
    <property type="evidence" value="ECO:0007669"/>
    <property type="project" value="UniProtKB-SubCell"/>
</dbReference>
<proteinExistence type="inferred from homology"/>
<evidence type="ECO:0000256" key="10">
    <source>
        <dbReference type="ARBA" id="ARBA00023237"/>
    </source>
</evidence>
<dbReference type="PANTHER" id="PTHR32552">
    <property type="entry name" value="FERRICHROME IRON RECEPTOR-RELATED"/>
    <property type="match status" value="1"/>
</dbReference>